<keyword evidence="2" id="KW-0378">Hydrolase</keyword>
<dbReference type="Pfam" id="PF12695">
    <property type="entry name" value="Abhydrolase_5"/>
    <property type="match status" value="1"/>
</dbReference>
<dbReference type="RefSeq" id="WP_118339847.1">
    <property type="nucleotide sequence ID" value="NZ_CABJBY010000002.1"/>
</dbReference>
<feature type="domain" description="Alpha/beta hydrolase fold-5" evidence="1">
    <location>
        <begin position="65"/>
        <end position="228"/>
    </location>
</feature>
<dbReference type="GO" id="GO:0016787">
    <property type="term" value="F:hydrolase activity"/>
    <property type="evidence" value="ECO:0007669"/>
    <property type="project" value="UniProtKB-KW"/>
</dbReference>
<gene>
    <name evidence="2" type="ORF">P7H43_04480</name>
</gene>
<sequence>MKKGKRRKILLGSILGVFVLLLGAWLLLEANTYSPTQTAAAVSETSQETGAYYLFEAPEESEQNLIFYPGALVDAASYSIWAQQVAKAGYNVYLLKMPFNLAVFGKNAAQQIIAKHPQETYVLAGHSLGGVMASRFSAEHKNEVAGMIYLASYPDQKGSLAKSKLPVLSISASEDGLVEAADIAKAKAYLPEQTQYEVITGGNHAGFGSYGAQKKDGQARITNQEQQEIIGHLIVQWLQTNIPA</sequence>
<evidence type="ECO:0000313" key="3">
    <source>
        <dbReference type="Proteomes" id="UP001256711"/>
    </source>
</evidence>
<dbReference type="AlphaFoldDB" id="A0AAW8TXU1"/>
<proteinExistence type="predicted"/>
<dbReference type="InterPro" id="IPR029058">
    <property type="entry name" value="AB_hydrolase_fold"/>
</dbReference>
<accession>A0AAW8TXU1</accession>
<evidence type="ECO:0000259" key="1">
    <source>
        <dbReference type="Pfam" id="PF12695"/>
    </source>
</evidence>
<dbReference type="InterPro" id="IPR029059">
    <property type="entry name" value="AB_hydrolase_5"/>
</dbReference>
<dbReference type="Gene3D" id="3.40.50.1820">
    <property type="entry name" value="alpha/beta hydrolase"/>
    <property type="match status" value="1"/>
</dbReference>
<comment type="caution">
    <text evidence="2">The sequence shown here is derived from an EMBL/GenBank/DDBJ whole genome shotgun (WGS) entry which is preliminary data.</text>
</comment>
<dbReference type="Proteomes" id="UP001256711">
    <property type="component" value="Unassembled WGS sequence"/>
</dbReference>
<reference evidence="2" key="1">
    <citation type="submission" date="2023-03" db="EMBL/GenBank/DDBJ databases">
        <authorList>
            <person name="Shen W."/>
            <person name="Cai J."/>
        </authorList>
    </citation>
    <scope>NUCLEOTIDE SEQUENCE</scope>
    <source>
        <strain evidence="2">B226-2</strain>
    </source>
</reference>
<dbReference type="EMBL" id="JARQBJ010000002">
    <property type="protein sequence ID" value="MDT2809730.1"/>
    <property type="molecule type" value="Genomic_DNA"/>
</dbReference>
<organism evidence="2 3">
    <name type="scientific">Enterococcus asini</name>
    <dbReference type="NCBI Taxonomy" id="57732"/>
    <lineage>
        <taxon>Bacteria</taxon>
        <taxon>Bacillati</taxon>
        <taxon>Bacillota</taxon>
        <taxon>Bacilli</taxon>
        <taxon>Lactobacillales</taxon>
        <taxon>Enterococcaceae</taxon>
        <taxon>Enterococcus</taxon>
    </lineage>
</organism>
<dbReference type="SUPFAM" id="SSF53474">
    <property type="entry name" value="alpha/beta-Hydrolases"/>
    <property type="match status" value="1"/>
</dbReference>
<protein>
    <submittedName>
        <fullName evidence="2">Alpha/beta hydrolase</fullName>
    </submittedName>
</protein>
<name>A0AAW8TXU1_9ENTE</name>
<evidence type="ECO:0000313" key="2">
    <source>
        <dbReference type="EMBL" id="MDT2809730.1"/>
    </source>
</evidence>